<comment type="catalytic activity">
    <reaction evidence="1">
        <text>ATP + protein L-histidine = ADP + protein N-phospho-L-histidine.</text>
        <dbReference type="EC" id="2.7.13.3"/>
    </reaction>
</comment>
<dbReference type="InterPro" id="IPR003594">
    <property type="entry name" value="HATPase_dom"/>
</dbReference>
<dbReference type="InterPro" id="IPR036097">
    <property type="entry name" value="HisK_dim/P_sf"/>
</dbReference>
<reference evidence="10 11" key="1">
    <citation type="journal article" date="2017" name="ISME J.">
        <title>Energy and carbon metabolisms in a deep terrestrial subsurface fluid microbial community.</title>
        <authorList>
            <person name="Momper L."/>
            <person name="Jungbluth S.P."/>
            <person name="Lee M.D."/>
            <person name="Amend J.P."/>
        </authorList>
    </citation>
    <scope>NUCLEOTIDE SEQUENCE [LARGE SCALE GENOMIC DNA]</scope>
    <source>
        <strain evidence="10">SURF_17</strain>
    </source>
</reference>
<feature type="coiled-coil region" evidence="6">
    <location>
        <begin position="320"/>
        <end position="351"/>
    </location>
</feature>
<dbReference type="SUPFAM" id="SSF55785">
    <property type="entry name" value="PYP-like sensor domain (PAS domain)"/>
    <property type="match status" value="5"/>
</dbReference>
<keyword evidence="6" id="KW-0175">Coiled coil</keyword>
<feature type="domain" description="PAS" evidence="8">
    <location>
        <begin position="629"/>
        <end position="699"/>
    </location>
</feature>
<dbReference type="AlphaFoldDB" id="A0A419EWI9"/>
<dbReference type="InterPro" id="IPR013655">
    <property type="entry name" value="PAS_fold_3"/>
</dbReference>
<gene>
    <name evidence="10" type="ORF">C4532_12330</name>
</gene>
<evidence type="ECO:0000256" key="5">
    <source>
        <dbReference type="ARBA" id="ARBA00022777"/>
    </source>
</evidence>
<dbReference type="InterPro" id="IPR035965">
    <property type="entry name" value="PAS-like_dom_sf"/>
</dbReference>
<dbReference type="InterPro" id="IPR001610">
    <property type="entry name" value="PAC"/>
</dbReference>
<dbReference type="Pfam" id="PF00512">
    <property type="entry name" value="HisKA"/>
    <property type="match status" value="1"/>
</dbReference>
<dbReference type="PRINTS" id="PR00344">
    <property type="entry name" value="BCTRLSENSOR"/>
</dbReference>
<dbReference type="FunFam" id="3.30.450.20:FF:000099">
    <property type="entry name" value="Sensory box sensor histidine kinase"/>
    <property type="match status" value="1"/>
</dbReference>
<dbReference type="PROSITE" id="PS50109">
    <property type="entry name" value="HIS_KIN"/>
    <property type="match status" value="1"/>
</dbReference>
<dbReference type="InterPro" id="IPR000014">
    <property type="entry name" value="PAS"/>
</dbReference>
<dbReference type="Proteomes" id="UP000285961">
    <property type="component" value="Unassembled WGS sequence"/>
</dbReference>
<keyword evidence="5" id="KW-0418">Kinase</keyword>
<dbReference type="Gene3D" id="1.10.287.130">
    <property type="match status" value="1"/>
</dbReference>
<feature type="domain" description="Histidine kinase" evidence="7">
    <location>
        <begin position="792"/>
        <end position="1002"/>
    </location>
</feature>
<protein>
    <recommendedName>
        <fullName evidence="2">histidine kinase</fullName>
        <ecNumber evidence="2">2.7.13.3</ecNumber>
    </recommendedName>
</protein>
<dbReference type="EMBL" id="QZKI01000089">
    <property type="protein sequence ID" value="RJP68756.1"/>
    <property type="molecule type" value="Genomic_DNA"/>
</dbReference>
<dbReference type="CDD" id="cd00082">
    <property type="entry name" value="HisKA"/>
    <property type="match status" value="1"/>
</dbReference>
<evidence type="ECO:0000256" key="1">
    <source>
        <dbReference type="ARBA" id="ARBA00000085"/>
    </source>
</evidence>
<dbReference type="PANTHER" id="PTHR43304">
    <property type="entry name" value="PHYTOCHROME-LIKE PROTEIN CPH1"/>
    <property type="match status" value="1"/>
</dbReference>
<dbReference type="PROSITE" id="PS50113">
    <property type="entry name" value="PAC"/>
    <property type="match status" value="4"/>
</dbReference>
<dbReference type="Pfam" id="PF08447">
    <property type="entry name" value="PAS_3"/>
    <property type="match status" value="2"/>
</dbReference>
<dbReference type="Gene3D" id="3.30.450.20">
    <property type="entry name" value="PAS domain"/>
    <property type="match status" value="5"/>
</dbReference>
<dbReference type="Gene3D" id="3.30.565.10">
    <property type="entry name" value="Histidine kinase-like ATPase, C-terminal domain"/>
    <property type="match status" value="1"/>
</dbReference>
<dbReference type="GO" id="GO:0000155">
    <property type="term" value="F:phosphorelay sensor kinase activity"/>
    <property type="evidence" value="ECO:0007669"/>
    <property type="project" value="InterPro"/>
</dbReference>
<feature type="coiled-coil region" evidence="6">
    <location>
        <begin position="745"/>
        <end position="783"/>
    </location>
</feature>
<sequence length="1004" mass="115828">MDASKQTKAQLLKELRSARKRIKELEKSEVGAKRTKQSLDQTVEKLRNAVEELEVAEEELRQQNEQLIIAEEMATSERHRYESLFEFAPDGYVVTDPDGFIREINQNAADMFTCSARDKLLNKPLSSFIVKAERAAFHNKLAQEKKSKRTLTFETRVQPRKATPFPAEISISAERDPKNKTTNLRLLIRNISERKKMQESLTRSEERYRSLFEGMTEGFALHEIICDKKGEPCDYRFLEINPSFERLTGLKRSDVIGKTVLEVLPETEPYWIKTFGAVALTGRPVHFENYSTPLKRYYEVFSYRPAPRQFAVVFMDITERKEMEEALRKAHDELEIRVQERTTELREANASLQTEIVSRERAEEAAKAERKRFFDVLETLPAYLVLLTPDYHVPFDNRFFRERFGESQGRRCFEYLFGRTEPCEVCETYTVLKTMKPHRWEWLGPDGRNYDIYDFPFTDTDGSTLIMETGIDITEQKQAQEALRKLNETLEQRVAERTAELHESRDDLNRAQAVAHTGSWRLDVRKNELLWSDESHRIFGIPPGTPLTYETFLAAVHPDDREYVDTKWKAAVRGEPYDIEHRIVVGDTVKWVRERAELEFDKDDALLGGFGTAQDITERKQAEEALRESEERFRALAEALPQIVWTADAAGGVEWFNQRWYDYTGEPQGVGEGWSWGKLAHPDDMPQTLKKWQEAREEAALFQNEIRVRRRDGLYRWFLVRAWPLRNADGNIVRWFGTNTDIQDMKTAEEALRESEERYRQLSENLQETVKKQVEELRQAQTLAALGQMVSVVAHEIRNPLHAINFGIESLQKAVKQAEGKSEITEIAGEIAYGSKWLNGVIEELLYYARPVTLEPSWREIRNIVDDALLQTGHKLQEISVDVNLEPIEIFVDAARMTRVLVNLISNAADAMPGGGNLKIYAQRCESDGRQILKLCVSDTGCGIREEILEKVYEPFFTTKARGTGLGISICKKLIEAHEGNLTIRSKVNEGTKAEIMLRIVTRG</sequence>
<dbReference type="InterPro" id="IPR005467">
    <property type="entry name" value="His_kinase_dom"/>
</dbReference>
<dbReference type="NCBIfam" id="TIGR00229">
    <property type="entry name" value="sensory_box"/>
    <property type="match status" value="4"/>
</dbReference>
<dbReference type="InterPro" id="IPR004358">
    <property type="entry name" value="Sig_transdc_His_kin-like_C"/>
</dbReference>
<evidence type="ECO:0000259" key="7">
    <source>
        <dbReference type="PROSITE" id="PS50109"/>
    </source>
</evidence>
<evidence type="ECO:0000313" key="11">
    <source>
        <dbReference type="Proteomes" id="UP000285961"/>
    </source>
</evidence>
<evidence type="ECO:0000313" key="10">
    <source>
        <dbReference type="EMBL" id="RJP68756.1"/>
    </source>
</evidence>
<dbReference type="PANTHER" id="PTHR43304:SF1">
    <property type="entry name" value="PAC DOMAIN-CONTAINING PROTEIN"/>
    <property type="match status" value="1"/>
</dbReference>
<dbReference type="SMART" id="SM00388">
    <property type="entry name" value="HisKA"/>
    <property type="match status" value="1"/>
</dbReference>
<organism evidence="10 11">
    <name type="scientific">Candidatus Abyssobacteria bacterium SURF_17</name>
    <dbReference type="NCBI Taxonomy" id="2093361"/>
    <lineage>
        <taxon>Bacteria</taxon>
        <taxon>Pseudomonadati</taxon>
        <taxon>Candidatus Hydrogenedentota</taxon>
        <taxon>Candidatus Abyssobacteria</taxon>
    </lineage>
</organism>
<evidence type="ECO:0000259" key="9">
    <source>
        <dbReference type="PROSITE" id="PS50113"/>
    </source>
</evidence>
<dbReference type="InterPro" id="IPR052162">
    <property type="entry name" value="Sensor_kinase/Photoreceptor"/>
</dbReference>
<feature type="domain" description="PAC" evidence="9">
    <location>
        <begin position="151"/>
        <end position="203"/>
    </location>
</feature>
<dbReference type="InterPro" id="IPR000700">
    <property type="entry name" value="PAS-assoc_C"/>
</dbReference>
<dbReference type="SUPFAM" id="SSF55874">
    <property type="entry name" value="ATPase domain of HSP90 chaperone/DNA topoisomerase II/histidine kinase"/>
    <property type="match status" value="1"/>
</dbReference>
<comment type="caution">
    <text evidence="10">The sequence shown here is derived from an EMBL/GenBank/DDBJ whole genome shotgun (WGS) entry which is preliminary data.</text>
</comment>
<evidence type="ECO:0000259" key="8">
    <source>
        <dbReference type="PROSITE" id="PS50112"/>
    </source>
</evidence>
<dbReference type="CDD" id="cd00130">
    <property type="entry name" value="PAS"/>
    <property type="match status" value="4"/>
</dbReference>
<dbReference type="SMART" id="SM00091">
    <property type="entry name" value="PAS"/>
    <property type="match status" value="4"/>
</dbReference>
<dbReference type="Pfam" id="PF02518">
    <property type="entry name" value="HATPase_c"/>
    <property type="match status" value="1"/>
</dbReference>
<dbReference type="Gene3D" id="2.10.70.100">
    <property type="match status" value="1"/>
</dbReference>
<name>A0A419EWI9_9BACT</name>
<dbReference type="SMART" id="SM00086">
    <property type="entry name" value="PAC"/>
    <property type="match status" value="4"/>
</dbReference>
<evidence type="ECO:0000256" key="2">
    <source>
        <dbReference type="ARBA" id="ARBA00012438"/>
    </source>
</evidence>
<feature type="domain" description="PAC" evidence="9">
    <location>
        <begin position="573"/>
        <end position="628"/>
    </location>
</feature>
<dbReference type="Pfam" id="PF13426">
    <property type="entry name" value="PAS_9"/>
    <property type="match status" value="1"/>
</dbReference>
<keyword evidence="3" id="KW-0597">Phosphoprotein</keyword>
<dbReference type="EC" id="2.7.13.3" evidence="2"/>
<dbReference type="SMART" id="SM00387">
    <property type="entry name" value="HATPase_c"/>
    <property type="match status" value="1"/>
</dbReference>
<dbReference type="PROSITE" id="PS50112">
    <property type="entry name" value="PAS"/>
    <property type="match status" value="2"/>
</dbReference>
<feature type="coiled-coil region" evidence="6">
    <location>
        <begin position="473"/>
        <end position="507"/>
    </location>
</feature>
<evidence type="ECO:0000256" key="6">
    <source>
        <dbReference type="SAM" id="Coils"/>
    </source>
</evidence>
<keyword evidence="4" id="KW-0808">Transferase</keyword>
<feature type="domain" description="PAS" evidence="8">
    <location>
        <begin position="204"/>
        <end position="264"/>
    </location>
</feature>
<feature type="domain" description="PAC" evidence="9">
    <location>
        <begin position="436"/>
        <end position="485"/>
    </location>
</feature>
<dbReference type="SUPFAM" id="SSF47384">
    <property type="entry name" value="Homodimeric domain of signal transducing histidine kinase"/>
    <property type="match status" value="1"/>
</dbReference>
<dbReference type="InterPro" id="IPR036890">
    <property type="entry name" value="HATPase_C_sf"/>
</dbReference>
<proteinExistence type="predicted"/>
<evidence type="ECO:0000256" key="3">
    <source>
        <dbReference type="ARBA" id="ARBA00022553"/>
    </source>
</evidence>
<dbReference type="InterPro" id="IPR003661">
    <property type="entry name" value="HisK_dim/P_dom"/>
</dbReference>
<dbReference type="Pfam" id="PF13188">
    <property type="entry name" value="PAS_8"/>
    <property type="match status" value="1"/>
</dbReference>
<feature type="domain" description="PAC" evidence="9">
    <location>
        <begin position="702"/>
        <end position="754"/>
    </location>
</feature>
<evidence type="ECO:0000256" key="4">
    <source>
        <dbReference type="ARBA" id="ARBA00022679"/>
    </source>
</evidence>
<feature type="coiled-coil region" evidence="6">
    <location>
        <begin position="1"/>
        <end position="73"/>
    </location>
</feature>
<accession>A0A419EWI9</accession>